<evidence type="ECO:0000313" key="2">
    <source>
        <dbReference type="EMBL" id="WXB00110.1"/>
    </source>
</evidence>
<organism evidence="2 3">
    <name type="scientific">Pendulispora brunnea</name>
    <dbReference type="NCBI Taxonomy" id="2905690"/>
    <lineage>
        <taxon>Bacteria</taxon>
        <taxon>Pseudomonadati</taxon>
        <taxon>Myxococcota</taxon>
        <taxon>Myxococcia</taxon>
        <taxon>Myxococcales</taxon>
        <taxon>Sorangiineae</taxon>
        <taxon>Pendulisporaceae</taxon>
        <taxon>Pendulispora</taxon>
    </lineage>
</organism>
<keyword evidence="3" id="KW-1185">Reference proteome</keyword>
<reference evidence="2 3" key="1">
    <citation type="submission" date="2021-12" db="EMBL/GenBank/DDBJ databases">
        <title>Discovery of the Pendulisporaceae a myxobacterial family with distinct sporulation behavior and unique specialized metabolism.</title>
        <authorList>
            <person name="Garcia R."/>
            <person name="Popoff A."/>
            <person name="Bader C.D."/>
            <person name="Loehr J."/>
            <person name="Walesch S."/>
            <person name="Walt C."/>
            <person name="Boldt J."/>
            <person name="Bunk B."/>
            <person name="Haeckl F.J.F.P.J."/>
            <person name="Gunesch A.P."/>
            <person name="Birkelbach J."/>
            <person name="Nuebel U."/>
            <person name="Pietschmann T."/>
            <person name="Bach T."/>
            <person name="Mueller R."/>
        </authorList>
    </citation>
    <scope>NUCLEOTIDE SEQUENCE [LARGE SCALE GENOMIC DNA]</scope>
    <source>
        <strain evidence="2 3">MSr12523</strain>
    </source>
</reference>
<protein>
    <submittedName>
        <fullName evidence="2">Uncharacterized protein</fullName>
    </submittedName>
</protein>
<sequence length="755" mass="80764">MSNLKWHVAVIVILLIGDGVLQSACLTRPVASGAPTTKVNFATVVRQSAVDKVDLLFAIDNSSSMGDKQAYLGEAIPDLVNRLTTPNCVDANEVVGISHDHGICDRGKVEFPPVHDMHIAIVSSALGPRGGDICDPGATVTVGGRTLNRHNDDRGHLLNRAMDAEIELPSAGPSHFLTWLPSSGEKNGKPSGAPGIEQPEVLSNDFQSMVTGVHAYGCGIESQLESWYRFLIQPDPYDDIALDSNGKATWNGVDVTILKQRHDFLRPDSLVAVIVLTDENDSEIDVRSADQSGYKFMSTTFKPPRGTSACTSNPADPNCTSCAFLPNGGAGDPNCAKGNYTDPNDWGYDPNLRHVHMKAKYGFEPQFPISRYVVGLTAKAVPDRIGEYPSGAKNYVGDAKCTNPLFAASLPDGSSTDAAALCHLASGPRTSDSIFYAHIGGVPHELLHFDPRDPEASAIREEDWVKILGKNPEAYDYTGIDPHMIESVAPRAGLAGPGASNDADPIHGREWITDQGAGHILPVDRQFACIFPLAKPRDCTLADNADACDCPSKPTLTAAQAPPVCNPSKQTEQIAAKAYPTIRELLLAKKIGEQGIVSSICPIHVTEQSAGDPLYGYRPAVSAIVDRLKSALTERCVPQPLEEETDGTVPCLVLELLPGAGDQSTACDSSKGLEQPDPGVLRRYRAAQQANGDTDGLARPLCVMKQLKGEELVQSSAKSPRGRDGATSPGPRVPRKSARRPSSSRNGACRRATRW</sequence>
<evidence type="ECO:0000313" key="3">
    <source>
        <dbReference type="Proteomes" id="UP001379533"/>
    </source>
</evidence>
<evidence type="ECO:0000256" key="1">
    <source>
        <dbReference type="SAM" id="MobiDB-lite"/>
    </source>
</evidence>
<accession>A0ABZ2KNK7</accession>
<dbReference type="Proteomes" id="UP001379533">
    <property type="component" value="Chromosome"/>
</dbReference>
<dbReference type="RefSeq" id="WP_394850752.1">
    <property type="nucleotide sequence ID" value="NZ_CP089982.1"/>
</dbReference>
<feature type="region of interest" description="Disordered" evidence="1">
    <location>
        <begin position="709"/>
        <end position="755"/>
    </location>
</feature>
<name>A0ABZ2KNK7_9BACT</name>
<dbReference type="EMBL" id="CP089982">
    <property type="protein sequence ID" value="WXB00110.1"/>
    <property type="molecule type" value="Genomic_DNA"/>
</dbReference>
<proteinExistence type="predicted"/>
<gene>
    <name evidence="2" type="ORF">LZC95_25260</name>
</gene>